<feature type="transmembrane region" description="Helical" evidence="8">
    <location>
        <begin position="167"/>
        <end position="183"/>
    </location>
</feature>
<dbReference type="EMBL" id="SCWF01000011">
    <property type="protein sequence ID" value="TDM13397.1"/>
    <property type="molecule type" value="Genomic_DNA"/>
</dbReference>
<comment type="similarity">
    <text evidence="2">Belongs to the AzlC family.</text>
</comment>
<evidence type="ECO:0000256" key="5">
    <source>
        <dbReference type="ARBA" id="ARBA00022692"/>
    </source>
</evidence>
<dbReference type="PANTHER" id="PTHR34979:SF1">
    <property type="entry name" value="INNER MEMBRANE PROTEIN YGAZ"/>
    <property type="match status" value="1"/>
</dbReference>
<dbReference type="AlphaFoldDB" id="A0A4R6BZ19"/>
<keyword evidence="3" id="KW-0813">Transport</keyword>
<evidence type="ECO:0000256" key="7">
    <source>
        <dbReference type="ARBA" id="ARBA00023136"/>
    </source>
</evidence>
<evidence type="ECO:0000256" key="3">
    <source>
        <dbReference type="ARBA" id="ARBA00022448"/>
    </source>
</evidence>
<proteinExistence type="inferred from homology"/>
<comment type="caution">
    <text evidence="9">The sequence shown here is derived from an EMBL/GenBank/DDBJ whole genome shotgun (WGS) entry which is preliminary data.</text>
</comment>
<dbReference type="Proteomes" id="UP000294843">
    <property type="component" value="Unassembled WGS sequence"/>
</dbReference>
<dbReference type="InterPro" id="IPR011606">
    <property type="entry name" value="Brnchd-chn_aa_trnsp_permease"/>
</dbReference>
<evidence type="ECO:0000313" key="9">
    <source>
        <dbReference type="EMBL" id="TDM13397.1"/>
    </source>
</evidence>
<feature type="transmembrane region" description="Helical" evidence="8">
    <location>
        <begin position="111"/>
        <end position="131"/>
    </location>
</feature>
<dbReference type="OrthoDB" id="3181706at2"/>
<evidence type="ECO:0000256" key="8">
    <source>
        <dbReference type="SAM" id="Phobius"/>
    </source>
</evidence>
<keyword evidence="4" id="KW-1003">Cell membrane</keyword>
<dbReference type="GO" id="GO:0005886">
    <property type="term" value="C:plasma membrane"/>
    <property type="evidence" value="ECO:0007669"/>
    <property type="project" value="UniProtKB-SubCell"/>
</dbReference>
<dbReference type="GO" id="GO:1903785">
    <property type="term" value="P:L-valine transmembrane transport"/>
    <property type="evidence" value="ECO:0007669"/>
    <property type="project" value="TreeGrafter"/>
</dbReference>
<dbReference type="PANTHER" id="PTHR34979">
    <property type="entry name" value="INNER MEMBRANE PROTEIN YGAZ"/>
    <property type="match status" value="1"/>
</dbReference>
<accession>A0A4R6BZ19</accession>
<name>A0A4R6BZ19_9STAP</name>
<organism evidence="9 10">
    <name type="scientific">Macrococcus bovicus</name>
    <dbReference type="NCBI Taxonomy" id="69968"/>
    <lineage>
        <taxon>Bacteria</taxon>
        <taxon>Bacillati</taxon>
        <taxon>Bacillota</taxon>
        <taxon>Bacilli</taxon>
        <taxon>Bacillales</taxon>
        <taxon>Staphylococcaceae</taxon>
        <taxon>Macrococcus</taxon>
    </lineage>
</organism>
<keyword evidence="10" id="KW-1185">Reference proteome</keyword>
<evidence type="ECO:0000256" key="6">
    <source>
        <dbReference type="ARBA" id="ARBA00022989"/>
    </source>
</evidence>
<dbReference type="Pfam" id="PF03591">
    <property type="entry name" value="AzlC"/>
    <property type="match status" value="1"/>
</dbReference>
<feature type="transmembrane region" description="Helical" evidence="8">
    <location>
        <begin position="137"/>
        <end position="158"/>
    </location>
</feature>
<comment type="subcellular location">
    <subcellularLocation>
        <location evidence="1">Cell membrane</location>
        <topology evidence="1">Multi-pass membrane protein</topology>
    </subcellularLocation>
</comment>
<evidence type="ECO:0000256" key="4">
    <source>
        <dbReference type="ARBA" id="ARBA00022475"/>
    </source>
</evidence>
<keyword evidence="6 8" id="KW-1133">Transmembrane helix</keyword>
<sequence>MTGFLFLGITYGIYMHELGHPAYFAPLMAAIMLAGSMEFVAGVLLLGTFNPLAAIIMTLMINGRHLFYGIAMLDRFKGTGKLKPYLIYGMCDESFVVNQTIHIPEEQNKNLVMFYVTLFIHSYWVIGSLLGSLIGSFIIFDLTGLEFVLAALFLVIFLDEFLKGKRAPATIGMMISIICLMVFGKDYFLIPSFIVMIVIFFVFQRYFIRLGDTS</sequence>
<gene>
    <name evidence="9" type="ORF">ERX55_09090</name>
</gene>
<dbReference type="RefSeq" id="WP_133452263.1">
    <property type="nucleotide sequence ID" value="NZ_SCWF01000011.1"/>
</dbReference>
<evidence type="ECO:0000313" key="10">
    <source>
        <dbReference type="Proteomes" id="UP000294843"/>
    </source>
</evidence>
<feature type="transmembrane region" description="Helical" evidence="8">
    <location>
        <begin position="189"/>
        <end position="208"/>
    </location>
</feature>
<evidence type="ECO:0000256" key="1">
    <source>
        <dbReference type="ARBA" id="ARBA00004651"/>
    </source>
</evidence>
<reference evidence="9 10" key="1">
    <citation type="submission" date="2019-01" db="EMBL/GenBank/DDBJ databases">
        <title>Draft genome sequences of the type strains of six Macrococcus species.</title>
        <authorList>
            <person name="Mazhar S."/>
            <person name="Altermann E."/>
            <person name="Hill C."/>
            <person name="Mcauliffe O."/>
        </authorList>
    </citation>
    <scope>NUCLEOTIDE SEQUENCE [LARGE SCALE GENOMIC DNA]</scope>
    <source>
        <strain evidence="9 10">ATCC 51825</strain>
    </source>
</reference>
<evidence type="ECO:0000256" key="2">
    <source>
        <dbReference type="ARBA" id="ARBA00010735"/>
    </source>
</evidence>
<keyword evidence="7 8" id="KW-0472">Membrane</keyword>
<protein>
    <submittedName>
        <fullName evidence="9">Branched-chain amino acid ABC transporter permease</fullName>
    </submittedName>
</protein>
<keyword evidence="5 8" id="KW-0812">Transmembrane</keyword>